<evidence type="ECO:0000313" key="1">
    <source>
        <dbReference type="EMBL" id="CAK9138107.1"/>
    </source>
</evidence>
<protein>
    <submittedName>
        <fullName evidence="1">Uncharacterized protein</fullName>
    </submittedName>
</protein>
<organism evidence="1 2">
    <name type="scientific">Ilex paraguariensis</name>
    <name type="common">yerba mate</name>
    <dbReference type="NCBI Taxonomy" id="185542"/>
    <lineage>
        <taxon>Eukaryota</taxon>
        <taxon>Viridiplantae</taxon>
        <taxon>Streptophyta</taxon>
        <taxon>Embryophyta</taxon>
        <taxon>Tracheophyta</taxon>
        <taxon>Spermatophyta</taxon>
        <taxon>Magnoliopsida</taxon>
        <taxon>eudicotyledons</taxon>
        <taxon>Gunneridae</taxon>
        <taxon>Pentapetalae</taxon>
        <taxon>asterids</taxon>
        <taxon>campanulids</taxon>
        <taxon>Aquifoliales</taxon>
        <taxon>Aquifoliaceae</taxon>
        <taxon>Ilex</taxon>
    </lineage>
</organism>
<dbReference type="AlphaFoldDB" id="A0ABC8R2A5"/>
<accession>A0ABC8R2A5</accession>
<name>A0ABC8R2A5_9AQUA</name>
<keyword evidence="2" id="KW-1185">Reference proteome</keyword>
<dbReference type="Proteomes" id="UP001642360">
    <property type="component" value="Unassembled WGS sequence"/>
</dbReference>
<sequence length="96" mass="11285">MMKFELWHSHFGFQVHQLVDLIYKKRMALIGEKFLYCAFFPFGSQNTKKSRTQVDQVDYHPLTLNLRTRAFRLSTVQNLSSMCSFLELGSLMDRGC</sequence>
<reference evidence="1 2" key="1">
    <citation type="submission" date="2024-02" db="EMBL/GenBank/DDBJ databases">
        <authorList>
            <person name="Vignale AGUSTIN F."/>
            <person name="Sosa J E."/>
            <person name="Modenutti C."/>
        </authorList>
    </citation>
    <scope>NUCLEOTIDE SEQUENCE [LARGE SCALE GENOMIC DNA]</scope>
</reference>
<dbReference type="EMBL" id="CAUOFW020000859">
    <property type="protein sequence ID" value="CAK9138107.1"/>
    <property type="molecule type" value="Genomic_DNA"/>
</dbReference>
<gene>
    <name evidence="1" type="ORF">ILEXP_LOCUS5191</name>
</gene>
<comment type="caution">
    <text evidence="1">The sequence shown here is derived from an EMBL/GenBank/DDBJ whole genome shotgun (WGS) entry which is preliminary data.</text>
</comment>
<evidence type="ECO:0000313" key="2">
    <source>
        <dbReference type="Proteomes" id="UP001642360"/>
    </source>
</evidence>
<proteinExistence type="predicted"/>